<sequence>SKKRRTNVLNNLFWADGQQRSFLHQIIDVIKHVFRPAAK</sequence>
<comment type="caution">
    <text evidence="1">The sequence shown here is derived from an EMBL/GenBank/DDBJ whole genome shotgun (WGS) entry which is preliminary data.</text>
</comment>
<accession>A0A8S3GTH7</accession>
<evidence type="ECO:0000313" key="1">
    <source>
        <dbReference type="EMBL" id="CAF5168469.1"/>
    </source>
</evidence>
<dbReference type="Proteomes" id="UP000681967">
    <property type="component" value="Unassembled WGS sequence"/>
</dbReference>
<reference evidence="1" key="1">
    <citation type="submission" date="2021-02" db="EMBL/GenBank/DDBJ databases">
        <authorList>
            <person name="Nowell W R."/>
        </authorList>
    </citation>
    <scope>NUCLEOTIDE SEQUENCE</scope>
</reference>
<organism evidence="1 2">
    <name type="scientific">Rotaria magnacalcarata</name>
    <dbReference type="NCBI Taxonomy" id="392030"/>
    <lineage>
        <taxon>Eukaryota</taxon>
        <taxon>Metazoa</taxon>
        <taxon>Spiralia</taxon>
        <taxon>Gnathifera</taxon>
        <taxon>Rotifera</taxon>
        <taxon>Eurotatoria</taxon>
        <taxon>Bdelloidea</taxon>
        <taxon>Philodinida</taxon>
        <taxon>Philodinidae</taxon>
        <taxon>Rotaria</taxon>
    </lineage>
</organism>
<gene>
    <name evidence="1" type="ORF">BYL167_LOCUS76634</name>
</gene>
<protein>
    <submittedName>
        <fullName evidence="1">Uncharacterized protein</fullName>
    </submittedName>
</protein>
<name>A0A8S3GTH7_9BILA</name>
<evidence type="ECO:0000313" key="2">
    <source>
        <dbReference type="Proteomes" id="UP000681967"/>
    </source>
</evidence>
<proteinExistence type="predicted"/>
<feature type="non-terminal residue" evidence="1">
    <location>
        <position position="1"/>
    </location>
</feature>
<dbReference type="EMBL" id="CAJOBH010276871">
    <property type="protein sequence ID" value="CAF5168469.1"/>
    <property type="molecule type" value="Genomic_DNA"/>
</dbReference>
<dbReference type="AlphaFoldDB" id="A0A8S3GTH7"/>